<dbReference type="EMBL" id="BPLR01009497">
    <property type="protein sequence ID" value="GIY32371.1"/>
    <property type="molecule type" value="Genomic_DNA"/>
</dbReference>
<keyword evidence="2" id="KW-1185">Reference proteome</keyword>
<comment type="caution">
    <text evidence="1">The sequence shown here is derived from an EMBL/GenBank/DDBJ whole genome shotgun (WGS) entry which is preliminary data.</text>
</comment>
<proteinExistence type="predicted"/>
<gene>
    <name evidence="1" type="ORF">CEXT_534771</name>
</gene>
<organism evidence="1 2">
    <name type="scientific">Caerostris extrusa</name>
    <name type="common">Bark spider</name>
    <name type="synonym">Caerostris bankana</name>
    <dbReference type="NCBI Taxonomy" id="172846"/>
    <lineage>
        <taxon>Eukaryota</taxon>
        <taxon>Metazoa</taxon>
        <taxon>Ecdysozoa</taxon>
        <taxon>Arthropoda</taxon>
        <taxon>Chelicerata</taxon>
        <taxon>Arachnida</taxon>
        <taxon>Araneae</taxon>
        <taxon>Araneomorphae</taxon>
        <taxon>Entelegynae</taxon>
        <taxon>Araneoidea</taxon>
        <taxon>Araneidae</taxon>
        <taxon>Caerostris</taxon>
    </lineage>
</organism>
<name>A0AAV4SGN9_CAEEX</name>
<dbReference type="AlphaFoldDB" id="A0AAV4SGN9"/>
<sequence>MEDGIYISIKTRGIFLQTHPLHRSSARFAALCPDSKYTHSNPFNSSSIIGIMMIRRRNDSLHHHNLSDKMKYRSFPRQRPVSAA</sequence>
<reference evidence="1 2" key="1">
    <citation type="submission" date="2021-06" db="EMBL/GenBank/DDBJ databases">
        <title>Caerostris extrusa draft genome.</title>
        <authorList>
            <person name="Kono N."/>
            <person name="Arakawa K."/>
        </authorList>
    </citation>
    <scope>NUCLEOTIDE SEQUENCE [LARGE SCALE GENOMIC DNA]</scope>
</reference>
<evidence type="ECO:0000313" key="2">
    <source>
        <dbReference type="Proteomes" id="UP001054945"/>
    </source>
</evidence>
<evidence type="ECO:0000313" key="1">
    <source>
        <dbReference type="EMBL" id="GIY32371.1"/>
    </source>
</evidence>
<accession>A0AAV4SGN9</accession>
<protein>
    <recommendedName>
        <fullName evidence="3">Ycf15</fullName>
    </recommendedName>
</protein>
<evidence type="ECO:0008006" key="3">
    <source>
        <dbReference type="Google" id="ProtNLM"/>
    </source>
</evidence>
<dbReference type="Proteomes" id="UP001054945">
    <property type="component" value="Unassembled WGS sequence"/>
</dbReference>